<dbReference type="PANTHER" id="PTHR46832:SF1">
    <property type="entry name" value="5'-METHYLTHIOADENOSINE_S-ADENOSYLHOMOCYSTEINE NUCLEOSIDASE"/>
    <property type="match status" value="1"/>
</dbReference>
<dbReference type="AlphaFoldDB" id="A0A5C8HLD5"/>
<organism evidence="2 3">
    <name type="scientific">Microbacterium mitrae</name>
    <dbReference type="NCBI Taxonomy" id="664640"/>
    <lineage>
        <taxon>Bacteria</taxon>
        <taxon>Bacillati</taxon>
        <taxon>Actinomycetota</taxon>
        <taxon>Actinomycetes</taxon>
        <taxon>Micrococcales</taxon>
        <taxon>Microbacteriaceae</taxon>
        <taxon>Microbacterium</taxon>
    </lineage>
</organism>
<dbReference type="Pfam" id="PF01048">
    <property type="entry name" value="PNP_UDP_1"/>
    <property type="match status" value="1"/>
</dbReference>
<dbReference type="GO" id="GO:0009116">
    <property type="term" value="P:nucleoside metabolic process"/>
    <property type="evidence" value="ECO:0007669"/>
    <property type="project" value="InterPro"/>
</dbReference>
<comment type="caution">
    <text evidence="2">The sequence shown here is derived from an EMBL/GenBank/DDBJ whole genome shotgun (WGS) entry which is preliminary data.</text>
</comment>
<reference evidence="2 3" key="1">
    <citation type="submission" date="2019-08" db="EMBL/GenBank/DDBJ databases">
        <authorList>
            <person name="Dong K."/>
        </authorList>
    </citation>
    <scope>NUCLEOTIDE SEQUENCE [LARGE SCALE GENOMIC DNA]</scope>
    <source>
        <strain evidence="2 3">M4-8</strain>
    </source>
</reference>
<sequence>MKLLVAAAEAELQAFPSHIDGYEILVTGIGKLRAAVRLTQALERGTYDEILVVGTAGCVDESLMAGVHDISRALQHDVQNLAGVVGEHVTLPAVIELERDGVTIATGDSFVDDSTVVATVRGLGASLIDMESYAFAWVAQEYGVPLRIVRVVSDKAEDGATELWDEVVARCSVELWAWMQAEYGVSA</sequence>
<accession>A0A5C8HLD5</accession>
<dbReference type="RefSeq" id="WP_147826162.1">
    <property type="nucleotide sequence ID" value="NZ_BAAARG010000003.1"/>
</dbReference>
<protein>
    <submittedName>
        <fullName evidence="2">Nucleoside phosphorylase</fullName>
    </submittedName>
</protein>
<dbReference type="NCBIfam" id="NF004168">
    <property type="entry name" value="PRK05634.1"/>
    <property type="match status" value="1"/>
</dbReference>
<proteinExistence type="predicted"/>
<evidence type="ECO:0000259" key="1">
    <source>
        <dbReference type="Pfam" id="PF01048"/>
    </source>
</evidence>
<dbReference type="InterPro" id="IPR000845">
    <property type="entry name" value="Nucleoside_phosphorylase_d"/>
</dbReference>
<feature type="domain" description="Nucleoside phosphorylase" evidence="1">
    <location>
        <begin position="24"/>
        <end position="166"/>
    </location>
</feature>
<dbReference type="InterPro" id="IPR035994">
    <property type="entry name" value="Nucleoside_phosphorylase_sf"/>
</dbReference>
<dbReference type="GO" id="GO:0008930">
    <property type="term" value="F:methylthioadenosine nucleosidase activity"/>
    <property type="evidence" value="ECO:0007669"/>
    <property type="project" value="TreeGrafter"/>
</dbReference>
<dbReference type="GO" id="GO:0008782">
    <property type="term" value="F:adenosylhomocysteine nucleosidase activity"/>
    <property type="evidence" value="ECO:0007669"/>
    <property type="project" value="TreeGrafter"/>
</dbReference>
<dbReference type="GO" id="GO:0005829">
    <property type="term" value="C:cytosol"/>
    <property type="evidence" value="ECO:0007669"/>
    <property type="project" value="TreeGrafter"/>
</dbReference>
<evidence type="ECO:0000313" key="2">
    <source>
        <dbReference type="EMBL" id="TXK04106.1"/>
    </source>
</evidence>
<dbReference type="OrthoDB" id="3852236at2"/>
<name>A0A5C8HLD5_9MICO</name>
<keyword evidence="3" id="KW-1185">Reference proteome</keyword>
<gene>
    <name evidence="2" type="ORF">FVP60_10090</name>
</gene>
<dbReference type="Proteomes" id="UP000321196">
    <property type="component" value="Unassembled WGS sequence"/>
</dbReference>
<dbReference type="Gene3D" id="3.40.50.1580">
    <property type="entry name" value="Nucleoside phosphorylase domain"/>
    <property type="match status" value="1"/>
</dbReference>
<dbReference type="GO" id="GO:0019284">
    <property type="term" value="P:L-methionine salvage from S-adenosylmethionine"/>
    <property type="evidence" value="ECO:0007669"/>
    <property type="project" value="TreeGrafter"/>
</dbReference>
<evidence type="ECO:0000313" key="3">
    <source>
        <dbReference type="Proteomes" id="UP000321196"/>
    </source>
</evidence>
<dbReference type="EMBL" id="VRSW01000003">
    <property type="protein sequence ID" value="TXK04106.1"/>
    <property type="molecule type" value="Genomic_DNA"/>
</dbReference>
<dbReference type="PANTHER" id="PTHR46832">
    <property type="entry name" value="5'-METHYLTHIOADENOSINE/S-ADENOSYLHOMOCYSTEINE NUCLEOSIDASE"/>
    <property type="match status" value="1"/>
</dbReference>
<dbReference type="SUPFAM" id="SSF53167">
    <property type="entry name" value="Purine and uridine phosphorylases"/>
    <property type="match status" value="1"/>
</dbReference>